<feature type="binding site" evidence="4">
    <location>
        <position position="232"/>
    </location>
    <ligand>
        <name>Mg(2+)</name>
        <dbReference type="ChEBI" id="CHEBI:18420"/>
        <label>1</label>
        <note>catalytic</note>
    </ligand>
</feature>
<dbReference type="Pfam" id="PF00459">
    <property type="entry name" value="Inositol_P"/>
    <property type="match status" value="1"/>
</dbReference>
<evidence type="ECO:0000256" key="3">
    <source>
        <dbReference type="ARBA" id="ARBA00022842"/>
    </source>
</evidence>
<comment type="cofactor">
    <cofactor evidence="4">
        <name>Mg(2+)</name>
        <dbReference type="ChEBI" id="CHEBI:18420"/>
    </cofactor>
</comment>
<dbReference type="GO" id="GO:0008934">
    <property type="term" value="F:inositol monophosphate 1-phosphatase activity"/>
    <property type="evidence" value="ECO:0007669"/>
    <property type="project" value="TreeGrafter"/>
</dbReference>
<organism evidence="6 8">
    <name type="scientific">Streptomyces antibioticus</name>
    <dbReference type="NCBI Taxonomy" id="1890"/>
    <lineage>
        <taxon>Bacteria</taxon>
        <taxon>Bacillati</taxon>
        <taxon>Actinomycetota</taxon>
        <taxon>Actinomycetes</taxon>
        <taxon>Kitasatosporales</taxon>
        <taxon>Streptomycetaceae</taxon>
        <taxon>Streptomyces</taxon>
    </lineage>
</organism>
<dbReference type="Proteomes" id="UP000502504">
    <property type="component" value="Chromosome"/>
</dbReference>
<feature type="binding site" evidence="4">
    <location>
        <position position="108"/>
    </location>
    <ligand>
        <name>Mg(2+)</name>
        <dbReference type="ChEBI" id="CHEBI:18420"/>
        <label>1</label>
        <note>catalytic</note>
    </ligand>
</feature>
<dbReference type="GO" id="GO:0006020">
    <property type="term" value="P:inositol metabolic process"/>
    <property type="evidence" value="ECO:0007669"/>
    <property type="project" value="TreeGrafter"/>
</dbReference>
<evidence type="ECO:0000256" key="1">
    <source>
        <dbReference type="ARBA" id="ARBA00022723"/>
    </source>
</evidence>
<dbReference type="SUPFAM" id="SSF56655">
    <property type="entry name" value="Carbohydrate phosphatase"/>
    <property type="match status" value="1"/>
</dbReference>
<evidence type="ECO:0000313" key="6">
    <source>
        <dbReference type="EMBL" id="QIT45686.1"/>
    </source>
</evidence>
<dbReference type="Proteomes" id="UP000190306">
    <property type="component" value="Chromosome"/>
</dbReference>
<evidence type="ECO:0000313" key="8">
    <source>
        <dbReference type="Proteomes" id="UP000502504"/>
    </source>
</evidence>
<dbReference type="PANTHER" id="PTHR20854:SF4">
    <property type="entry name" value="INOSITOL-1-MONOPHOSPHATASE-RELATED"/>
    <property type="match status" value="1"/>
</dbReference>
<sequence length="279" mass="29117">MTGARAGTHRWREETFVDLDRALAVATELAAWAAETIRDAGTGAPYGAASVRQKDGPADIVTDTDEAVETHVRRVLAEAFPGHGIVGEEYGTTEGRPDAPHWVVDPVDGTTNFAHGLGWCSFSLGLAAPDGAPLLGVVADPWRGETFTAVRGRGARLNGAPVRAAGHTTLTGHVFLTEWAAHAHWPGMDALLAELAARHCTVRVMGSTALSLVQVAAGRATAAAIGEFHPVDGLPALLIAQEAGALALPGLPAYDEPLLLSAPGAAEEAARVWSRCRPR</sequence>
<evidence type="ECO:0000256" key="2">
    <source>
        <dbReference type="ARBA" id="ARBA00022801"/>
    </source>
</evidence>
<dbReference type="InterPro" id="IPR020583">
    <property type="entry name" value="Inositol_monoP_metal-BS"/>
</dbReference>
<protein>
    <submittedName>
        <fullName evidence="6">Inositol monophosphatase</fullName>
    </submittedName>
</protein>
<dbReference type="Gene3D" id="3.30.540.10">
    <property type="entry name" value="Fructose-1,6-Bisphosphatase, subunit A, domain 1"/>
    <property type="match status" value="1"/>
</dbReference>
<keyword evidence="3 4" id="KW-0460">Magnesium</keyword>
<gene>
    <name evidence="5" type="ORF">AFM16_20530</name>
    <name evidence="6" type="ORF">HCX60_20880</name>
</gene>
<keyword evidence="1 4" id="KW-0479">Metal-binding</keyword>
<dbReference type="GO" id="GO:0007165">
    <property type="term" value="P:signal transduction"/>
    <property type="evidence" value="ECO:0007669"/>
    <property type="project" value="TreeGrafter"/>
</dbReference>
<accession>A0AAE6Y9S5</accession>
<feature type="binding site" evidence="4">
    <location>
        <position position="105"/>
    </location>
    <ligand>
        <name>Mg(2+)</name>
        <dbReference type="ChEBI" id="CHEBI:18420"/>
        <label>1</label>
        <note>catalytic</note>
    </ligand>
</feature>
<dbReference type="AlphaFoldDB" id="A0AAE6Y9S5"/>
<dbReference type="EMBL" id="LHQL01000010">
    <property type="protein sequence ID" value="OOQ50265.1"/>
    <property type="molecule type" value="Genomic_DNA"/>
</dbReference>
<dbReference type="InterPro" id="IPR000760">
    <property type="entry name" value="Inositol_monophosphatase-like"/>
</dbReference>
<dbReference type="PRINTS" id="PR00377">
    <property type="entry name" value="IMPHPHTASES"/>
</dbReference>
<dbReference type="EMBL" id="CP050692">
    <property type="protein sequence ID" value="QIT45686.1"/>
    <property type="molecule type" value="Genomic_DNA"/>
</dbReference>
<keyword evidence="2" id="KW-0378">Hydrolase</keyword>
<dbReference type="PROSITE" id="PS00629">
    <property type="entry name" value="IMP_1"/>
    <property type="match status" value="1"/>
</dbReference>
<feature type="binding site" evidence="4">
    <location>
        <position position="88"/>
    </location>
    <ligand>
        <name>Mg(2+)</name>
        <dbReference type="ChEBI" id="CHEBI:18420"/>
        <label>1</label>
        <note>catalytic</note>
    </ligand>
</feature>
<proteinExistence type="predicted"/>
<dbReference type="Gene3D" id="3.40.190.80">
    <property type="match status" value="1"/>
</dbReference>
<keyword evidence="7" id="KW-1185">Reference proteome</keyword>
<evidence type="ECO:0000313" key="5">
    <source>
        <dbReference type="EMBL" id="OOQ50265.1"/>
    </source>
</evidence>
<dbReference type="PANTHER" id="PTHR20854">
    <property type="entry name" value="INOSITOL MONOPHOSPHATASE"/>
    <property type="match status" value="1"/>
</dbReference>
<reference evidence="5 7" key="1">
    <citation type="submission" date="2015-07" db="EMBL/GenBank/DDBJ databases">
        <title>Draft Genome Sequence of Streptomyces antibioticus, IMRU 3720 reveals insights in the evolution of actinomycin biosynthetic gene clusters in Streptomyces.</title>
        <authorList>
            <person name="Crnovcic I."/>
            <person name="Ruckert C."/>
            <person name="Kalinowksi J."/>
            <person name="Keller U."/>
        </authorList>
    </citation>
    <scope>NUCLEOTIDE SEQUENCE [LARGE SCALE GENOMIC DNA]</scope>
    <source>
        <strain evidence="5 7">DSM 41481</strain>
    </source>
</reference>
<dbReference type="GO" id="GO:0046872">
    <property type="term" value="F:metal ion binding"/>
    <property type="evidence" value="ECO:0007669"/>
    <property type="project" value="UniProtKB-KW"/>
</dbReference>
<evidence type="ECO:0000313" key="7">
    <source>
        <dbReference type="Proteomes" id="UP000190306"/>
    </source>
</evidence>
<reference evidence="6 8" key="2">
    <citation type="submission" date="2020-03" db="EMBL/GenBank/DDBJ databases">
        <title>Is there a link between lipid content and antibiotic production in Streptomyces?</title>
        <authorList>
            <person name="David M."/>
            <person name="Lejeune C."/>
            <person name="Abreu S."/>
            <person name="Thibessard A."/>
            <person name="Leblond P."/>
            <person name="Chaminade P."/>
            <person name="Virolle M.-J."/>
        </authorList>
    </citation>
    <scope>NUCLEOTIDE SEQUENCE [LARGE SCALE GENOMIC DNA]</scope>
    <source>
        <strain evidence="6 8">DSM 41481</strain>
    </source>
</reference>
<name>A0AAE6Y9S5_STRAT</name>
<evidence type="ECO:0000256" key="4">
    <source>
        <dbReference type="PIRSR" id="PIRSR600760-2"/>
    </source>
</evidence>
<dbReference type="RefSeq" id="WP_078634236.1">
    <property type="nucleotide sequence ID" value="NZ_CM007717.1"/>
</dbReference>